<evidence type="ECO:0000256" key="4">
    <source>
        <dbReference type="ARBA" id="ARBA00022692"/>
    </source>
</evidence>
<comment type="caution">
    <text evidence="9">The sequence shown here is derived from an EMBL/GenBank/DDBJ whole genome shotgun (WGS) entry which is preliminary data.</text>
</comment>
<evidence type="ECO:0000256" key="1">
    <source>
        <dbReference type="ARBA" id="ARBA00004651"/>
    </source>
</evidence>
<keyword evidence="6 7" id="KW-0472">Membrane</keyword>
<gene>
    <name evidence="9" type="ORF">RM445_10430</name>
</gene>
<feature type="transmembrane region" description="Helical" evidence="7">
    <location>
        <begin position="184"/>
        <end position="208"/>
    </location>
</feature>
<evidence type="ECO:0000256" key="5">
    <source>
        <dbReference type="ARBA" id="ARBA00022989"/>
    </source>
</evidence>
<evidence type="ECO:0000259" key="8">
    <source>
        <dbReference type="PROSITE" id="PS50928"/>
    </source>
</evidence>
<evidence type="ECO:0000256" key="3">
    <source>
        <dbReference type="ARBA" id="ARBA00022475"/>
    </source>
</evidence>
<accession>A0ABU2N7N0</accession>
<feature type="transmembrane region" description="Helical" evidence="7">
    <location>
        <begin position="137"/>
        <end position="157"/>
    </location>
</feature>
<evidence type="ECO:0000256" key="6">
    <source>
        <dbReference type="ARBA" id="ARBA00023136"/>
    </source>
</evidence>
<comment type="subcellular location">
    <subcellularLocation>
        <location evidence="1 7">Cell membrane</location>
        <topology evidence="1 7">Multi-pass membrane protein</topology>
    </subcellularLocation>
</comment>
<proteinExistence type="inferred from homology"/>
<dbReference type="SUPFAM" id="SSF161098">
    <property type="entry name" value="MetI-like"/>
    <property type="match status" value="1"/>
</dbReference>
<keyword evidence="5 7" id="KW-1133">Transmembrane helix</keyword>
<dbReference type="PANTHER" id="PTHR30151">
    <property type="entry name" value="ALKANE SULFONATE ABC TRANSPORTER-RELATED, MEMBRANE SUBUNIT"/>
    <property type="match status" value="1"/>
</dbReference>
<feature type="transmembrane region" description="Helical" evidence="7">
    <location>
        <begin position="113"/>
        <end position="131"/>
    </location>
</feature>
<evidence type="ECO:0000313" key="10">
    <source>
        <dbReference type="Proteomes" id="UP001183202"/>
    </source>
</evidence>
<dbReference type="RefSeq" id="WP_311555966.1">
    <property type="nucleotide sequence ID" value="NZ_JAVREJ010000005.1"/>
</dbReference>
<feature type="transmembrane region" description="Helical" evidence="7">
    <location>
        <begin position="235"/>
        <end position="257"/>
    </location>
</feature>
<keyword evidence="10" id="KW-1185">Reference proteome</keyword>
<organism evidence="9 10">
    <name type="scientific">Pseudonocardia charpentierae</name>
    <dbReference type="NCBI Taxonomy" id="3075545"/>
    <lineage>
        <taxon>Bacteria</taxon>
        <taxon>Bacillati</taxon>
        <taxon>Actinomycetota</taxon>
        <taxon>Actinomycetes</taxon>
        <taxon>Pseudonocardiales</taxon>
        <taxon>Pseudonocardiaceae</taxon>
        <taxon>Pseudonocardia</taxon>
    </lineage>
</organism>
<feature type="domain" description="ABC transmembrane type-1" evidence="8">
    <location>
        <begin position="73"/>
        <end position="257"/>
    </location>
</feature>
<sequence>MAVVDATPPIDTGRPTRAGRPRGVGGVLGVAVLLAVWWLLAVTVFAVSGAVPTPAAVVARMVGDGRGFYAPHVSATLAEAAQGFLWGNALALAVALLVLLVPPLEGLAMQIAVISYCIPLIAIGPIVKIVFGGRTPMVFLAAISVFFTTVVGALLGLRAADRASLDLISAYGGGRWKQLTKVQLIAAIPGVLAALKIAAPAALLGAIIGEYLGGVDTGLGVAMTIAQQQYQVARVWGLALMSGLLAGIGYAAVALLARVAAPWSAGTAEADR</sequence>
<evidence type="ECO:0000256" key="2">
    <source>
        <dbReference type="ARBA" id="ARBA00022448"/>
    </source>
</evidence>
<feature type="transmembrane region" description="Helical" evidence="7">
    <location>
        <begin position="24"/>
        <end position="47"/>
    </location>
</feature>
<keyword evidence="3" id="KW-1003">Cell membrane</keyword>
<dbReference type="EMBL" id="JAVREJ010000005">
    <property type="protein sequence ID" value="MDT0349938.1"/>
    <property type="molecule type" value="Genomic_DNA"/>
</dbReference>
<keyword evidence="2 7" id="KW-0813">Transport</keyword>
<name>A0ABU2N7N0_9PSEU</name>
<feature type="transmembrane region" description="Helical" evidence="7">
    <location>
        <begin position="83"/>
        <end position="101"/>
    </location>
</feature>
<reference evidence="10" key="1">
    <citation type="submission" date="2023-07" db="EMBL/GenBank/DDBJ databases">
        <title>30 novel species of actinomycetes from the DSMZ collection.</title>
        <authorList>
            <person name="Nouioui I."/>
        </authorList>
    </citation>
    <scope>NUCLEOTIDE SEQUENCE [LARGE SCALE GENOMIC DNA]</scope>
    <source>
        <strain evidence="10">DSM 45834</strain>
    </source>
</reference>
<dbReference type="InterPro" id="IPR035906">
    <property type="entry name" value="MetI-like_sf"/>
</dbReference>
<dbReference type="PANTHER" id="PTHR30151:SF20">
    <property type="entry name" value="ABC TRANSPORTER PERMEASE PROTEIN HI_0355-RELATED"/>
    <property type="match status" value="1"/>
</dbReference>
<evidence type="ECO:0000256" key="7">
    <source>
        <dbReference type="RuleBase" id="RU363032"/>
    </source>
</evidence>
<protein>
    <submittedName>
        <fullName evidence="9">ABC transporter permease subunit</fullName>
    </submittedName>
</protein>
<comment type="similarity">
    <text evidence="7">Belongs to the binding-protein-dependent transport system permease family.</text>
</comment>
<evidence type="ECO:0000313" key="9">
    <source>
        <dbReference type="EMBL" id="MDT0349938.1"/>
    </source>
</evidence>
<dbReference type="PROSITE" id="PS50928">
    <property type="entry name" value="ABC_TM1"/>
    <property type="match status" value="1"/>
</dbReference>
<dbReference type="InterPro" id="IPR000515">
    <property type="entry name" value="MetI-like"/>
</dbReference>
<dbReference type="Pfam" id="PF00528">
    <property type="entry name" value="BPD_transp_1"/>
    <property type="match status" value="1"/>
</dbReference>
<keyword evidence="4 7" id="KW-0812">Transmembrane</keyword>
<dbReference type="Proteomes" id="UP001183202">
    <property type="component" value="Unassembled WGS sequence"/>
</dbReference>